<protein>
    <submittedName>
        <fullName evidence="1">Uncharacterized protein</fullName>
    </submittedName>
</protein>
<dbReference type="OrthoDB" id="4416157at2"/>
<proteinExistence type="predicted"/>
<dbReference type="AlphaFoldDB" id="A0A5J6ZAC6"/>
<dbReference type="Proteomes" id="UP000326711">
    <property type="component" value="Chromosome"/>
</dbReference>
<accession>A0A5J6ZAC6</accession>
<name>A0A5J6ZAC6_9CORY</name>
<dbReference type="KEGG" id="cuo:CUROG_06110"/>
<evidence type="ECO:0000313" key="1">
    <source>
        <dbReference type="EMBL" id="QFQ02585.1"/>
    </source>
</evidence>
<dbReference type="RefSeq" id="WP_151902927.1">
    <property type="nucleotide sequence ID" value="NZ_CP045032.1"/>
</dbReference>
<gene>
    <name evidence="1" type="ORF">CUROG_06110</name>
</gene>
<keyword evidence="2" id="KW-1185">Reference proteome</keyword>
<dbReference type="EMBL" id="CP045032">
    <property type="protein sequence ID" value="QFQ02585.1"/>
    <property type="molecule type" value="Genomic_DNA"/>
</dbReference>
<sequence>MHTVTDINVLLRATEVEATARAIADSLASRGVEVLSVHIMDVGSGCEPDNMLVTEYEQRFDSPPIAESLHRILVGARTAETVDAGAGLATESTTQTISVAVAAALPPAPDGSEGLWYGSTRLGTLREEDLSLPIVCRLDESG</sequence>
<organism evidence="1 2">
    <name type="scientific">Corynebacterium urogenitale</name>
    <dbReference type="NCBI Taxonomy" id="2487892"/>
    <lineage>
        <taxon>Bacteria</taxon>
        <taxon>Bacillati</taxon>
        <taxon>Actinomycetota</taxon>
        <taxon>Actinomycetes</taxon>
        <taxon>Mycobacteriales</taxon>
        <taxon>Corynebacteriaceae</taxon>
        <taxon>Corynebacterium</taxon>
    </lineage>
</organism>
<evidence type="ECO:0000313" key="2">
    <source>
        <dbReference type="Proteomes" id="UP000326711"/>
    </source>
</evidence>
<reference evidence="2" key="1">
    <citation type="submission" date="2019-10" db="EMBL/GenBank/DDBJ databases">
        <title>Complete genome sequence of Corynebacterium urogenitalis DSM 108747, isolated from the genital tract of a cow.</title>
        <authorList>
            <person name="Ruckert C."/>
            <person name="Ballas P."/>
            <person name="Wagener K."/>
            <person name="Drillich M."/>
            <person name="Kaempfer P."/>
            <person name="Busse H.-J."/>
            <person name="Ehling-Schulz M."/>
        </authorList>
    </citation>
    <scope>NUCLEOTIDE SEQUENCE [LARGE SCALE GENOMIC DNA]</scope>
    <source>
        <strain evidence="2">LMM 1652</strain>
    </source>
</reference>